<dbReference type="Proteomes" id="UP001057402">
    <property type="component" value="Chromosome 2"/>
</dbReference>
<dbReference type="EMBL" id="CM042881">
    <property type="protein sequence ID" value="KAI4386601.1"/>
    <property type="molecule type" value="Genomic_DNA"/>
</dbReference>
<comment type="caution">
    <text evidence="1">The sequence shown here is derived from an EMBL/GenBank/DDBJ whole genome shotgun (WGS) entry which is preliminary data.</text>
</comment>
<sequence length="102" mass="11209">MYQPINTKRNLIVGPTMSPCRVDWFFSMTSTLTTYPGGGEISSERNGCIMGLTGCVGLAIRVEGLGRWRFEGFADDMAGMGSVRLRVDWDREAGGEIGRKRG</sequence>
<reference evidence="2" key="1">
    <citation type="journal article" date="2023" name="Front. Plant Sci.">
        <title>Chromosomal-level genome assembly of Melastoma candidum provides insights into trichome evolution.</title>
        <authorList>
            <person name="Zhong Y."/>
            <person name="Wu W."/>
            <person name="Sun C."/>
            <person name="Zou P."/>
            <person name="Liu Y."/>
            <person name="Dai S."/>
            <person name="Zhou R."/>
        </authorList>
    </citation>
    <scope>NUCLEOTIDE SEQUENCE [LARGE SCALE GENOMIC DNA]</scope>
</reference>
<keyword evidence="2" id="KW-1185">Reference proteome</keyword>
<gene>
    <name evidence="1" type="ORF">MLD38_004519</name>
</gene>
<proteinExistence type="predicted"/>
<accession>A0ACB9S992</accession>
<evidence type="ECO:0000313" key="2">
    <source>
        <dbReference type="Proteomes" id="UP001057402"/>
    </source>
</evidence>
<evidence type="ECO:0000313" key="1">
    <source>
        <dbReference type="EMBL" id="KAI4386601.1"/>
    </source>
</evidence>
<protein>
    <submittedName>
        <fullName evidence="1">Uncharacterized protein</fullName>
    </submittedName>
</protein>
<organism evidence="1 2">
    <name type="scientific">Melastoma candidum</name>
    <dbReference type="NCBI Taxonomy" id="119954"/>
    <lineage>
        <taxon>Eukaryota</taxon>
        <taxon>Viridiplantae</taxon>
        <taxon>Streptophyta</taxon>
        <taxon>Embryophyta</taxon>
        <taxon>Tracheophyta</taxon>
        <taxon>Spermatophyta</taxon>
        <taxon>Magnoliopsida</taxon>
        <taxon>eudicotyledons</taxon>
        <taxon>Gunneridae</taxon>
        <taxon>Pentapetalae</taxon>
        <taxon>rosids</taxon>
        <taxon>malvids</taxon>
        <taxon>Myrtales</taxon>
        <taxon>Melastomataceae</taxon>
        <taxon>Melastomatoideae</taxon>
        <taxon>Melastomateae</taxon>
        <taxon>Melastoma</taxon>
    </lineage>
</organism>
<name>A0ACB9S992_9MYRT</name>